<dbReference type="Proteomes" id="UP001050691">
    <property type="component" value="Unassembled WGS sequence"/>
</dbReference>
<dbReference type="PANTHER" id="PTHR32183:SF6">
    <property type="entry name" value="CYSTEINE SULFINATE DESULFINASE_CYSTEINE DESULFURASE AND RELATED ENZYMES"/>
    <property type="match status" value="1"/>
</dbReference>
<dbReference type="AlphaFoldDB" id="A0AAV5AGA6"/>
<dbReference type="PROSITE" id="PS51585">
    <property type="entry name" value="SAM_MT_TPMT"/>
    <property type="match status" value="1"/>
</dbReference>
<dbReference type="InterPro" id="IPR008854">
    <property type="entry name" value="TPMT"/>
</dbReference>
<keyword evidence="1" id="KW-0597">Phosphoprotein</keyword>
<dbReference type="Gene3D" id="3.40.50.150">
    <property type="entry name" value="Vaccinia Virus protein VP39"/>
    <property type="match status" value="1"/>
</dbReference>
<gene>
    <name evidence="5" type="ORF">Clacol_005962</name>
</gene>
<protein>
    <recommendedName>
        <fullName evidence="7">Thiol methyltransferase 1</fullName>
    </recommendedName>
</protein>
<evidence type="ECO:0000256" key="1">
    <source>
        <dbReference type="ARBA" id="ARBA00022553"/>
    </source>
</evidence>
<sequence>MATVRQLIHENSEKGWEKAWDMNVTPWDVLGSVQPPLRSLLLGTEQDWPRNGRALVPGCGRGYDPIFIATTLNLNTVAVDISPTAIQAAKELLTKTPGIPVGKVIFQETDFFSFSVPENERFILIYDYTFFVAIPPVKRSDWGRQMNSLIKPGGYLIALVYPLTATDDGPPFSVQPEHYHEALGDGWTTVIARTPEDSISSHIGREYLIVWQKE</sequence>
<proteinExistence type="predicted"/>
<keyword evidence="4" id="KW-0949">S-adenosyl-L-methionine</keyword>
<accession>A0AAV5AGA6</accession>
<dbReference type="Pfam" id="PF05724">
    <property type="entry name" value="TPMT"/>
    <property type="match status" value="1"/>
</dbReference>
<name>A0AAV5AGA6_9AGAM</name>
<dbReference type="GO" id="GO:0008757">
    <property type="term" value="F:S-adenosylmethionine-dependent methyltransferase activity"/>
    <property type="evidence" value="ECO:0007669"/>
    <property type="project" value="InterPro"/>
</dbReference>
<keyword evidence="3" id="KW-0808">Transferase</keyword>
<keyword evidence="6" id="KW-1185">Reference proteome</keyword>
<evidence type="ECO:0000256" key="4">
    <source>
        <dbReference type="ARBA" id="ARBA00022691"/>
    </source>
</evidence>
<evidence type="ECO:0000256" key="2">
    <source>
        <dbReference type="ARBA" id="ARBA00022603"/>
    </source>
</evidence>
<evidence type="ECO:0000313" key="5">
    <source>
        <dbReference type="EMBL" id="GJJ11724.1"/>
    </source>
</evidence>
<evidence type="ECO:0008006" key="7">
    <source>
        <dbReference type="Google" id="ProtNLM"/>
    </source>
</evidence>
<reference evidence="5" key="1">
    <citation type="submission" date="2021-10" db="EMBL/GenBank/DDBJ databases">
        <title>De novo Genome Assembly of Clathrus columnatus (Basidiomycota, Fungi) Using Illumina and Nanopore Sequence Data.</title>
        <authorList>
            <person name="Ogiso-Tanaka E."/>
            <person name="Itagaki H."/>
            <person name="Hosoya T."/>
            <person name="Hosaka K."/>
        </authorList>
    </citation>
    <scope>NUCLEOTIDE SEQUENCE</scope>
    <source>
        <strain evidence="5">MO-923</strain>
    </source>
</reference>
<dbReference type="InterPro" id="IPR029063">
    <property type="entry name" value="SAM-dependent_MTases_sf"/>
</dbReference>
<dbReference type="SUPFAM" id="SSF53335">
    <property type="entry name" value="S-adenosyl-L-methionine-dependent methyltransferases"/>
    <property type="match status" value="1"/>
</dbReference>
<evidence type="ECO:0000256" key="3">
    <source>
        <dbReference type="ARBA" id="ARBA00022679"/>
    </source>
</evidence>
<dbReference type="EMBL" id="BPWL01000007">
    <property type="protein sequence ID" value="GJJ11724.1"/>
    <property type="molecule type" value="Genomic_DNA"/>
</dbReference>
<organism evidence="5 6">
    <name type="scientific">Clathrus columnatus</name>
    <dbReference type="NCBI Taxonomy" id="1419009"/>
    <lineage>
        <taxon>Eukaryota</taxon>
        <taxon>Fungi</taxon>
        <taxon>Dikarya</taxon>
        <taxon>Basidiomycota</taxon>
        <taxon>Agaricomycotina</taxon>
        <taxon>Agaricomycetes</taxon>
        <taxon>Phallomycetidae</taxon>
        <taxon>Phallales</taxon>
        <taxon>Clathraceae</taxon>
        <taxon>Clathrus</taxon>
    </lineage>
</organism>
<dbReference type="CDD" id="cd02440">
    <property type="entry name" value="AdoMet_MTases"/>
    <property type="match status" value="1"/>
</dbReference>
<evidence type="ECO:0000313" key="6">
    <source>
        <dbReference type="Proteomes" id="UP001050691"/>
    </source>
</evidence>
<comment type="caution">
    <text evidence="5">The sequence shown here is derived from an EMBL/GenBank/DDBJ whole genome shotgun (WGS) entry which is preliminary data.</text>
</comment>
<keyword evidence="2" id="KW-0489">Methyltransferase</keyword>
<dbReference type="GO" id="GO:0032259">
    <property type="term" value="P:methylation"/>
    <property type="evidence" value="ECO:0007669"/>
    <property type="project" value="UniProtKB-KW"/>
</dbReference>
<dbReference type="PANTHER" id="PTHR32183">
    <property type="match status" value="1"/>
</dbReference>